<keyword evidence="3" id="KW-1185">Reference proteome</keyword>
<evidence type="ECO:0000259" key="1">
    <source>
        <dbReference type="Pfam" id="PF07872"/>
    </source>
</evidence>
<sequence>MAVITTRTGSALNIQFRTGRDAEGKTTYKTKSFRNVRTDAPTQSLYEVVLKLKDLQQHPIIKVTREDESLLNTKSQQQ</sequence>
<dbReference type="Pfam" id="PF07872">
    <property type="entry name" value="DUF1659"/>
    <property type="match status" value="1"/>
</dbReference>
<dbReference type="RefSeq" id="WP_093108088.1">
    <property type="nucleotide sequence ID" value="NZ_FNOS01000008.1"/>
</dbReference>
<dbReference type="InterPro" id="IPR012454">
    <property type="entry name" value="DUF1659"/>
</dbReference>
<name>A0A1H3IML3_9BACI</name>
<comment type="caution">
    <text evidence="2">The sequence shown here is derived from an EMBL/GenBank/DDBJ whole genome shotgun (WGS) entry which is preliminary data.</text>
</comment>
<evidence type="ECO:0000313" key="2">
    <source>
        <dbReference type="EMBL" id="SDY28519.1"/>
    </source>
</evidence>
<proteinExistence type="predicted"/>
<gene>
    <name evidence="2" type="ORF">SAMN04488081_2551</name>
</gene>
<feature type="domain" description="DUF1659" evidence="1">
    <location>
        <begin position="2"/>
        <end position="72"/>
    </location>
</feature>
<accession>A0A1H3IML3</accession>
<protein>
    <recommendedName>
        <fullName evidence="1">DUF1659 domain-containing protein</fullName>
    </recommendedName>
</protein>
<reference evidence="2 3" key="1">
    <citation type="submission" date="2016-10" db="EMBL/GenBank/DDBJ databases">
        <authorList>
            <person name="Varghese N."/>
            <person name="Submissions S."/>
        </authorList>
    </citation>
    <scope>NUCLEOTIDE SEQUENCE [LARGE SCALE GENOMIC DNA]</scope>
    <source>
        <strain evidence="2 3">DSM 20748</strain>
    </source>
</reference>
<dbReference type="Proteomes" id="UP000198647">
    <property type="component" value="Unassembled WGS sequence"/>
</dbReference>
<organism evidence="2 3">
    <name type="scientific">Salimicrobium album</name>
    <dbReference type="NCBI Taxonomy" id="50717"/>
    <lineage>
        <taxon>Bacteria</taxon>
        <taxon>Bacillati</taxon>
        <taxon>Bacillota</taxon>
        <taxon>Bacilli</taxon>
        <taxon>Bacillales</taxon>
        <taxon>Bacillaceae</taxon>
        <taxon>Salimicrobium</taxon>
    </lineage>
</organism>
<evidence type="ECO:0000313" key="3">
    <source>
        <dbReference type="Proteomes" id="UP000198647"/>
    </source>
</evidence>
<dbReference type="EMBL" id="FNOS01000008">
    <property type="protein sequence ID" value="SDY28519.1"/>
    <property type="molecule type" value="Genomic_DNA"/>
</dbReference>